<feature type="binding site" evidence="10">
    <location>
        <position position="43"/>
    </location>
    <ligand>
        <name>ATP</name>
        <dbReference type="ChEBI" id="CHEBI:30616"/>
    </ligand>
</feature>
<feature type="region of interest" description="Disordered" evidence="11">
    <location>
        <begin position="293"/>
        <end position="324"/>
    </location>
</feature>
<feature type="compositionally biased region" description="Basic and acidic residues" evidence="11">
    <location>
        <begin position="419"/>
        <end position="430"/>
    </location>
</feature>
<comment type="catalytic activity">
    <reaction evidence="9">
        <text>L-seryl-[protein] + ATP = O-phospho-L-seryl-[protein] + ADP + H(+)</text>
        <dbReference type="Rhea" id="RHEA:17989"/>
        <dbReference type="Rhea" id="RHEA-COMP:9863"/>
        <dbReference type="Rhea" id="RHEA-COMP:11604"/>
        <dbReference type="ChEBI" id="CHEBI:15378"/>
        <dbReference type="ChEBI" id="CHEBI:29999"/>
        <dbReference type="ChEBI" id="CHEBI:30616"/>
        <dbReference type="ChEBI" id="CHEBI:83421"/>
        <dbReference type="ChEBI" id="CHEBI:456216"/>
        <dbReference type="EC" id="2.7.11.1"/>
    </reaction>
</comment>
<evidence type="ECO:0000256" key="1">
    <source>
        <dbReference type="ARBA" id="ARBA00008874"/>
    </source>
</evidence>
<dbReference type="SUPFAM" id="SSF56112">
    <property type="entry name" value="Protein kinase-like (PK-like)"/>
    <property type="match status" value="1"/>
</dbReference>
<dbReference type="PANTHER" id="PTHR48012">
    <property type="entry name" value="STERILE20-LIKE KINASE, ISOFORM B-RELATED"/>
    <property type="match status" value="1"/>
</dbReference>
<evidence type="ECO:0000256" key="6">
    <source>
        <dbReference type="ARBA" id="ARBA00022777"/>
    </source>
</evidence>
<feature type="region of interest" description="Disordered" evidence="11">
    <location>
        <begin position="864"/>
        <end position="952"/>
    </location>
</feature>
<evidence type="ECO:0000256" key="11">
    <source>
        <dbReference type="SAM" id="MobiDB-lite"/>
    </source>
</evidence>
<keyword evidence="6" id="KW-0418">Kinase</keyword>
<dbReference type="SMART" id="SM00220">
    <property type="entry name" value="S_TKc"/>
    <property type="match status" value="1"/>
</dbReference>
<evidence type="ECO:0000313" key="14">
    <source>
        <dbReference type="Proteomes" id="UP000757232"/>
    </source>
</evidence>
<dbReference type="GO" id="GO:0004674">
    <property type="term" value="F:protein serine/threonine kinase activity"/>
    <property type="evidence" value="ECO:0007669"/>
    <property type="project" value="UniProtKB-KW"/>
</dbReference>
<evidence type="ECO:0000256" key="10">
    <source>
        <dbReference type="PROSITE-ProRule" id="PRU10141"/>
    </source>
</evidence>
<dbReference type="OrthoDB" id="248923at2759"/>
<dbReference type="GO" id="GO:0005737">
    <property type="term" value="C:cytoplasm"/>
    <property type="evidence" value="ECO:0007669"/>
    <property type="project" value="TreeGrafter"/>
</dbReference>
<feature type="region of interest" description="Disordered" evidence="11">
    <location>
        <begin position="365"/>
        <end position="496"/>
    </location>
</feature>
<comment type="similarity">
    <text evidence="1">Belongs to the protein kinase superfamily. STE Ser/Thr protein kinase family. STE20 subfamily.</text>
</comment>
<dbReference type="InterPro" id="IPR000719">
    <property type="entry name" value="Prot_kinase_dom"/>
</dbReference>
<feature type="compositionally biased region" description="Polar residues" evidence="11">
    <location>
        <begin position="895"/>
        <end position="908"/>
    </location>
</feature>
<dbReference type="Pfam" id="PF00069">
    <property type="entry name" value="Pkinase"/>
    <property type="match status" value="1"/>
</dbReference>
<dbReference type="EC" id="2.7.11.1" evidence="2"/>
<feature type="region of interest" description="Disordered" evidence="11">
    <location>
        <begin position="1130"/>
        <end position="1186"/>
    </location>
</feature>
<accession>A0A9Q5N3F3</accession>
<feature type="region of interest" description="Disordered" evidence="11">
    <location>
        <begin position="572"/>
        <end position="637"/>
    </location>
</feature>
<name>A0A9Q5N3F3_SANBA</name>
<evidence type="ECO:0000256" key="4">
    <source>
        <dbReference type="ARBA" id="ARBA00022679"/>
    </source>
</evidence>
<evidence type="ECO:0000259" key="12">
    <source>
        <dbReference type="PROSITE" id="PS50011"/>
    </source>
</evidence>
<dbReference type="PROSITE" id="PS50011">
    <property type="entry name" value="PROTEIN_KINASE_DOM"/>
    <property type="match status" value="1"/>
</dbReference>
<feature type="compositionally biased region" description="Polar residues" evidence="11">
    <location>
        <begin position="869"/>
        <end position="887"/>
    </location>
</feature>
<dbReference type="InterPro" id="IPR011009">
    <property type="entry name" value="Kinase-like_dom_sf"/>
</dbReference>
<dbReference type="Gene3D" id="3.30.200.20">
    <property type="entry name" value="Phosphorylase Kinase, domain 1"/>
    <property type="match status" value="1"/>
</dbReference>
<dbReference type="GO" id="GO:0005524">
    <property type="term" value="F:ATP binding"/>
    <property type="evidence" value="ECO:0007669"/>
    <property type="project" value="UniProtKB-UniRule"/>
</dbReference>
<feature type="region of interest" description="Disordered" evidence="11">
    <location>
        <begin position="1050"/>
        <end position="1077"/>
    </location>
</feature>
<feature type="compositionally biased region" description="Low complexity" evidence="11">
    <location>
        <begin position="942"/>
        <end position="952"/>
    </location>
</feature>
<evidence type="ECO:0000256" key="2">
    <source>
        <dbReference type="ARBA" id="ARBA00012513"/>
    </source>
</evidence>
<proteinExistence type="inferred from homology"/>
<evidence type="ECO:0000313" key="13">
    <source>
        <dbReference type="EMBL" id="OCB87360.1"/>
    </source>
</evidence>
<feature type="region of interest" description="Disordered" evidence="11">
    <location>
        <begin position="768"/>
        <end position="815"/>
    </location>
</feature>
<feature type="region of interest" description="Disordered" evidence="11">
    <location>
        <begin position="668"/>
        <end position="689"/>
    </location>
</feature>
<keyword evidence="7 10" id="KW-0067">ATP-binding</keyword>
<dbReference type="FunFam" id="1.10.510.10:FF:000499">
    <property type="entry name" value="Serine/threonine-protein kinase KIC1"/>
    <property type="match status" value="1"/>
</dbReference>
<dbReference type="Gene3D" id="1.10.510.10">
    <property type="entry name" value="Transferase(Phosphotransferase) domain 1"/>
    <property type="match status" value="1"/>
</dbReference>
<feature type="compositionally biased region" description="Polar residues" evidence="11">
    <location>
        <begin position="918"/>
        <end position="934"/>
    </location>
</feature>
<sequence>MATPPTQPNVHQLYRRLETVGKGAYGSVHKGIEIATGNVVALKIINLDTADDDVADIQREVALLTHLRDAVNITKYFGCFLDGPRVWIVMEYAQGGSVRTLMKACKNNVLQEKYIVIVTRELLLALSSLHKAGVIHRDIKAANVLITAAGKVMLCDFGVSALLVTSHSKRNTLVGTPYWMAPEVAQPVPNYDTKADVWSLGITIYEMVTGSPPHSNLDGLKVVQLIPRSKPPRLAENEGSRELREFATSCLRESPSERPTADELSRSKWIKATAKTPVSILKELLVQYEQWQQAGGTRASIAEPLPWEEEEEEDMEGSTGHDQETWEFDTVRARSMVETQAASTEDPDTHRSPALNARVPSSLRGLFGEEANPNPPFAWSRNNTPTPPLVSSLPAQSPMPAAGSQSGPNRGRPTPKRGVTTDDRTAEDTARQANFVFPPRPAAPTRAKSKLSSSVSSSDNESALSSSPERTTRLLPMGPGHGQAHGHGLAHGHGHGRGIGDLTMNTTTFHNKPPSISGDGLQAGASVGTGGSTIRASPGYREIRNSRGVPNISIPPANLHAGLGMSVDASASASSSLAGGNDDTSTSLAPGDSPIRSTSNSTRPLFGRKRSQSSAAASTPSTGSSSPVKFRNNDRPGFPHDFHFPAASAAGANFAGSCLPFPVLPPSRASNSSSGSGGEPGRSPSAHHTTYSLDAYRDREPSSAGLAGIGRNFVGAGGGLELPPSISRAHSANALSESIPSPALTQQGSVPMTRRLSITRQASVTVMESVRSPFTAGASPERDRDRDRERDRDRDRDRDRSVESTPVPGLKDVLKIPAVTSEMRLGMGTDLLPPSPSAASANRRFFSPAPSGLSSSIVAGTISAGEGSSGKSPSFAQSSRTAPSSPSAVPFSLISPGTSANAKQNGLPSPSPAERQGTDTSVSTSATFGTSSTRFTHKHSHTASSSTSASSIGSATGIFGAGRSGFSMGGPPVRPLDFAPLMASHEATHAALARTVDELVQWLGVVEAGLSAVLEKTLPENSEGSGGGSGGVVANGVGIGQDETFLEQVHESEEDEYVDETKTADLPSAKSDTLTFSAEDDLDASAEDTYIEHELSEAGSSADASAIGTFEHFLAKVRKHEQELGGEDDWLADDALGLPPPTGTNTNGSTPDKDKFSFPASHHSSSHSHSSHSHSHHRHLDAVHVT</sequence>
<dbReference type="PROSITE" id="PS00108">
    <property type="entry name" value="PROTEIN_KINASE_ST"/>
    <property type="match status" value="1"/>
</dbReference>
<keyword evidence="5 10" id="KW-0547">Nucleotide-binding</keyword>
<keyword evidence="14" id="KW-1185">Reference proteome</keyword>
<keyword evidence="4" id="KW-0808">Transferase</keyword>
<feature type="region of interest" description="Disordered" evidence="11">
    <location>
        <begin position="731"/>
        <end position="753"/>
    </location>
</feature>
<dbReference type="AlphaFoldDB" id="A0A9Q5N3F3"/>
<dbReference type="InterPro" id="IPR008271">
    <property type="entry name" value="Ser/Thr_kinase_AS"/>
</dbReference>
<evidence type="ECO:0000256" key="7">
    <source>
        <dbReference type="ARBA" id="ARBA00022840"/>
    </source>
</evidence>
<reference evidence="13" key="1">
    <citation type="submission" date="2016-06" db="EMBL/GenBank/DDBJ databases">
        <title>Draft Genome sequence of the fungus Inonotus baumii.</title>
        <authorList>
            <person name="Zhu H."/>
            <person name="Lin W."/>
        </authorList>
    </citation>
    <scope>NUCLEOTIDE SEQUENCE</scope>
    <source>
        <strain evidence="13">821</strain>
    </source>
</reference>
<dbReference type="PROSITE" id="PS00107">
    <property type="entry name" value="PROTEIN_KINASE_ATP"/>
    <property type="match status" value="1"/>
</dbReference>
<organism evidence="13 14">
    <name type="scientific">Sanghuangporus baumii</name>
    <name type="common">Phellinus baumii</name>
    <dbReference type="NCBI Taxonomy" id="108892"/>
    <lineage>
        <taxon>Eukaryota</taxon>
        <taxon>Fungi</taxon>
        <taxon>Dikarya</taxon>
        <taxon>Basidiomycota</taxon>
        <taxon>Agaricomycotina</taxon>
        <taxon>Agaricomycetes</taxon>
        <taxon>Hymenochaetales</taxon>
        <taxon>Hymenochaetaceae</taxon>
        <taxon>Sanghuangporus</taxon>
    </lineage>
</organism>
<evidence type="ECO:0000256" key="3">
    <source>
        <dbReference type="ARBA" id="ARBA00022527"/>
    </source>
</evidence>
<feature type="domain" description="Protein kinase" evidence="12">
    <location>
        <begin position="14"/>
        <end position="270"/>
    </location>
</feature>
<dbReference type="Proteomes" id="UP000757232">
    <property type="component" value="Unassembled WGS sequence"/>
</dbReference>
<feature type="compositionally biased region" description="Basic and acidic residues" evidence="11">
    <location>
        <begin position="780"/>
        <end position="802"/>
    </location>
</feature>
<dbReference type="InterPro" id="IPR050629">
    <property type="entry name" value="STE20/SPS1-PAK"/>
</dbReference>
<evidence type="ECO:0000256" key="9">
    <source>
        <dbReference type="ARBA" id="ARBA00048679"/>
    </source>
</evidence>
<gene>
    <name evidence="13" type="ORF">A7U60_g5500</name>
</gene>
<feature type="compositionally biased region" description="Low complexity" evidence="11">
    <location>
        <begin position="450"/>
        <end position="467"/>
    </location>
</feature>
<feature type="compositionally biased region" description="Acidic residues" evidence="11">
    <location>
        <begin position="306"/>
        <end position="316"/>
    </location>
</feature>
<feature type="compositionally biased region" description="Basic residues" evidence="11">
    <location>
        <begin position="1164"/>
        <end position="1179"/>
    </location>
</feature>
<evidence type="ECO:0000256" key="8">
    <source>
        <dbReference type="ARBA" id="ARBA00047899"/>
    </source>
</evidence>
<dbReference type="InterPro" id="IPR017441">
    <property type="entry name" value="Protein_kinase_ATP_BS"/>
</dbReference>
<comment type="catalytic activity">
    <reaction evidence="8">
        <text>L-threonyl-[protein] + ATP = O-phospho-L-threonyl-[protein] + ADP + H(+)</text>
        <dbReference type="Rhea" id="RHEA:46608"/>
        <dbReference type="Rhea" id="RHEA-COMP:11060"/>
        <dbReference type="Rhea" id="RHEA-COMP:11605"/>
        <dbReference type="ChEBI" id="CHEBI:15378"/>
        <dbReference type="ChEBI" id="CHEBI:30013"/>
        <dbReference type="ChEBI" id="CHEBI:30616"/>
        <dbReference type="ChEBI" id="CHEBI:61977"/>
        <dbReference type="ChEBI" id="CHEBI:456216"/>
        <dbReference type="EC" id="2.7.11.1"/>
    </reaction>
</comment>
<dbReference type="PANTHER" id="PTHR48012:SF21">
    <property type="entry name" value="PH DOMAIN-CONTAINING PROTEIN"/>
    <property type="match status" value="1"/>
</dbReference>
<comment type="caution">
    <text evidence="13">The sequence shown here is derived from an EMBL/GenBank/DDBJ whole genome shotgun (WGS) entry which is preliminary data.</text>
</comment>
<dbReference type="EMBL" id="LNZH02000192">
    <property type="protein sequence ID" value="OCB87360.1"/>
    <property type="molecule type" value="Genomic_DNA"/>
</dbReference>
<keyword evidence="3" id="KW-0723">Serine/threonine-protein kinase</keyword>
<evidence type="ECO:0000256" key="5">
    <source>
        <dbReference type="ARBA" id="ARBA00022741"/>
    </source>
</evidence>
<feature type="compositionally biased region" description="Low complexity" evidence="11">
    <location>
        <begin position="612"/>
        <end position="627"/>
    </location>
</feature>
<protein>
    <recommendedName>
        <fullName evidence="2">non-specific serine/threonine protein kinase</fullName>
        <ecNumber evidence="2">2.7.11.1</ecNumber>
    </recommendedName>
</protein>